<feature type="region of interest" description="Disordered" evidence="1">
    <location>
        <begin position="60"/>
        <end position="81"/>
    </location>
</feature>
<dbReference type="InterPro" id="IPR014044">
    <property type="entry name" value="CAP_dom"/>
</dbReference>
<comment type="caution">
    <text evidence="3">The sequence shown here is derived from an EMBL/GenBank/DDBJ whole genome shotgun (WGS) entry which is preliminary data.</text>
</comment>
<evidence type="ECO:0000313" key="3">
    <source>
        <dbReference type="EMBL" id="CAL4105626.1"/>
    </source>
</evidence>
<evidence type="ECO:0000256" key="1">
    <source>
        <dbReference type="SAM" id="MobiDB-lite"/>
    </source>
</evidence>
<organism evidence="3 4">
    <name type="scientific">Meganyctiphanes norvegica</name>
    <name type="common">Northern krill</name>
    <name type="synonym">Thysanopoda norvegica</name>
    <dbReference type="NCBI Taxonomy" id="48144"/>
    <lineage>
        <taxon>Eukaryota</taxon>
        <taxon>Metazoa</taxon>
        <taxon>Ecdysozoa</taxon>
        <taxon>Arthropoda</taxon>
        <taxon>Crustacea</taxon>
        <taxon>Multicrustacea</taxon>
        <taxon>Malacostraca</taxon>
        <taxon>Eumalacostraca</taxon>
        <taxon>Eucarida</taxon>
        <taxon>Euphausiacea</taxon>
        <taxon>Euphausiidae</taxon>
        <taxon>Meganyctiphanes</taxon>
    </lineage>
</organism>
<dbReference type="Gene3D" id="3.40.33.10">
    <property type="entry name" value="CAP"/>
    <property type="match status" value="1"/>
</dbReference>
<dbReference type="InterPro" id="IPR002413">
    <property type="entry name" value="V5_allergen-like"/>
</dbReference>
<protein>
    <recommendedName>
        <fullName evidence="2">SCP domain-containing protein</fullName>
    </recommendedName>
</protein>
<evidence type="ECO:0000259" key="2">
    <source>
        <dbReference type="SMART" id="SM00198"/>
    </source>
</evidence>
<feature type="region of interest" description="Disordered" evidence="1">
    <location>
        <begin position="94"/>
        <end position="116"/>
    </location>
</feature>
<feature type="non-terminal residue" evidence="3">
    <location>
        <position position="116"/>
    </location>
</feature>
<dbReference type="SUPFAM" id="SSF55797">
    <property type="entry name" value="PR-1-like"/>
    <property type="match status" value="1"/>
</dbReference>
<gene>
    <name evidence="3" type="ORF">MNOR_LOCUS18135</name>
</gene>
<dbReference type="InterPro" id="IPR035940">
    <property type="entry name" value="CAP_sf"/>
</dbReference>
<feature type="domain" description="SCP" evidence="2">
    <location>
        <begin position="43"/>
        <end position="116"/>
    </location>
</feature>
<proteinExistence type="predicted"/>
<name>A0AAV2R0Z6_MEGNR</name>
<feature type="non-terminal residue" evidence="3">
    <location>
        <position position="1"/>
    </location>
</feature>
<keyword evidence="4" id="KW-1185">Reference proteome</keyword>
<dbReference type="SMART" id="SM00198">
    <property type="entry name" value="SCP"/>
    <property type="match status" value="1"/>
</dbReference>
<sequence length="116" mass="13096">DTNKIINDATTNNALDCVDYRQYMQDSTSSSECLIKSSGVSEEDIYIILELHNLLRSKIARGEEKRGRPGPQPPAANMKELKWNNDLARAAQAWAQQCPQESAPHKSRKLCSRSYE</sequence>
<dbReference type="AlphaFoldDB" id="A0AAV2R0Z6"/>
<accession>A0AAV2R0Z6</accession>
<dbReference type="Pfam" id="PF00188">
    <property type="entry name" value="CAP"/>
    <property type="match status" value="1"/>
</dbReference>
<dbReference type="EMBL" id="CAXKWB010012823">
    <property type="protein sequence ID" value="CAL4105626.1"/>
    <property type="molecule type" value="Genomic_DNA"/>
</dbReference>
<dbReference type="Proteomes" id="UP001497623">
    <property type="component" value="Unassembled WGS sequence"/>
</dbReference>
<dbReference type="PRINTS" id="PR00838">
    <property type="entry name" value="V5ALLERGEN"/>
</dbReference>
<feature type="compositionally biased region" description="Basic residues" evidence="1">
    <location>
        <begin position="105"/>
        <end position="116"/>
    </location>
</feature>
<evidence type="ECO:0000313" key="4">
    <source>
        <dbReference type="Proteomes" id="UP001497623"/>
    </source>
</evidence>
<reference evidence="3 4" key="1">
    <citation type="submission" date="2024-05" db="EMBL/GenBank/DDBJ databases">
        <authorList>
            <person name="Wallberg A."/>
        </authorList>
    </citation>
    <scope>NUCLEOTIDE SEQUENCE [LARGE SCALE GENOMIC DNA]</scope>
</reference>